<keyword evidence="2" id="KW-0614">Plasmid</keyword>
<geneLocation type="plasmid" evidence="2 3">
    <name>pBVIE01</name>
</geneLocation>
<feature type="chain" id="PRO_5002671171" description="Sel1 repeat family protein" evidence="1">
    <location>
        <begin position="22"/>
        <end position="234"/>
    </location>
</feature>
<dbReference type="SUPFAM" id="SSF81901">
    <property type="entry name" value="HCP-like"/>
    <property type="match status" value="1"/>
</dbReference>
<dbReference type="AlphaFoldDB" id="A4JU60"/>
<sequence length="234" mass="24771">MRRYLLGVVVTATLCSLSACGEVHDGQAAMRAANDATLTDFQKYVALSGVSEQMGCDGLTIFSGRDRDCLDLKGRVAAQAINHLGMAVAAGDVKAARELLGDSYIQRATMERFSVAILSRADGLQGAKSEEAKIYLRLAGAIFRDGTGVPRNYERAVTFYSASWIAGDADAAGLVAGTYEQARDVKNAYLWALRCTDACTGGPWGSATALERQLDAASIKLIQSKAADGSVMSL</sequence>
<dbReference type="KEGG" id="bvi:Bcep1808_6926"/>
<organism evidence="2 3">
    <name type="scientific">Burkholderia vietnamiensis (strain G4 / LMG 22486)</name>
    <name type="common">Burkholderia cepacia (strain R1808)</name>
    <dbReference type="NCBI Taxonomy" id="269482"/>
    <lineage>
        <taxon>Bacteria</taxon>
        <taxon>Pseudomonadati</taxon>
        <taxon>Pseudomonadota</taxon>
        <taxon>Betaproteobacteria</taxon>
        <taxon>Burkholderiales</taxon>
        <taxon>Burkholderiaceae</taxon>
        <taxon>Burkholderia</taxon>
        <taxon>Burkholderia cepacia complex</taxon>
    </lineage>
</organism>
<dbReference type="PROSITE" id="PS51257">
    <property type="entry name" value="PROKAR_LIPOPROTEIN"/>
    <property type="match status" value="1"/>
</dbReference>
<evidence type="ECO:0008006" key="4">
    <source>
        <dbReference type="Google" id="ProtNLM"/>
    </source>
</evidence>
<dbReference type="Proteomes" id="UP000002287">
    <property type="component" value="Plasmid pBVIE01"/>
</dbReference>
<keyword evidence="1" id="KW-0732">Signal</keyword>
<evidence type="ECO:0000256" key="1">
    <source>
        <dbReference type="SAM" id="SignalP"/>
    </source>
</evidence>
<dbReference type="InterPro" id="IPR011990">
    <property type="entry name" value="TPR-like_helical_dom_sf"/>
</dbReference>
<dbReference type="Gene3D" id="1.25.40.10">
    <property type="entry name" value="Tetratricopeptide repeat domain"/>
    <property type="match status" value="1"/>
</dbReference>
<dbReference type="HOGENOM" id="CLU_1183233_0_0_4"/>
<gene>
    <name evidence="2" type="ordered locus">Bcep1808_6926</name>
</gene>
<dbReference type="EMBL" id="CP000617">
    <property type="protein sequence ID" value="ABO59813.1"/>
    <property type="molecule type" value="Genomic_DNA"/>
</dbReference>
<name>A4JU60_BURVG</name>
<accession>A4JU60</accession>
<feature type="signal peptide" evidence="1">
    <location>
        <begin position="1"/>
        <end position="21"/>
    </location>
</feature>
<protein>
    <recommendedName>
        <fullName evidence="4">Sel1 repeat family protein</fullName>
    </recommendedName>
</protein>
<proteinExistence type="predicted"/>
<evidence type="ECO:0000313" key="2">
    <source>
        <dbReference type="EMBL" id="ABO59813.1"/>
    </source>
</evidence>
<reference evidence="2 3" key="1">
    <citation type="submission" date="2007-03" db="EMBL/GenBank/DDBJ databases">
        <title>Complete sequence of plasmid pBVIE01 of Burkholderia vietnamiensis G4.</title>
        <authorList>
            <consortium name="US DOE Joint Genome Institute"/>
            <person name="Copeland A."/>
            <person name="Lucas S."/>
            <person name="Lapidus A."/>
            <person name="Barry K."/>
            <person name="Detter J.C."/>
            <person name="Glavina del Rio T."/>
            <person name="Hammon N."/>
            <person name="Israni S."/>
            <person name="Dalin E."/>
            <person name="Tice H."/>
            <person name="Pitluck S."/>
            <person name="Chain P."/>
            <person name="Malfatti S."/>
            <person name="Shin M."/>
            <person name="Vergez L."/>
            <person name="Schmutz J."/>
            <person name="Larimer F."/>
            <person name="Land M."/>
            <person name="Hauser L."/>
            <person name="Kyrpides N."/>
            <person name="Tiedje J."/>
            <person name="Richardson P."/>
        </authorList>
    </citation>
    <scope>NUCLEOTIDE SEQUENCE [LARGE SCALE GENOMIC DNA]</scope>
    <source>
        <strain evidence="3">G4 / LMG 22486</strain>
        <plasmid evidence="2 3">pBVIE01</plasmid>
    </source>
</reference>
<evidence type="ECO:0000313" key="3">
    <source>
        <dbReference type="Proteomes" id="UP000002287"/>
    </source>
</evidence>